<name>A0AAE8T6X9_BURCE</name>
<evidence type="ECO:0008006" key="4">
    <source>
        <dbReference type="Google" id="ProtNLM"/>
    </source>
</evidence>
<dbReference type="RefSeq" id="WP_059624118.1">
    <property type="nucleotide sequence ID" value="NZ_CADEUP010000004.1"/>
</dbReference>
<evidence type="ECO:0000256" key="1">
    <source>
        <dbReference type="SAM" id="SignalP"/>
    </source>
</evidence>
<organism evidence="2 3">
    <name type="scientific">Burkholderia cepacia</name>
    <name type="common">Pseudomonas cepacia</name>
    <dbReference type="NCBI Taxonomy" id="292"/>
    <lineage>
        <taxon>Bacteria</taxon>
        <taxon>Pseudomonadati</taxon>
        <taxon>Pseudomonadota</taxon>
        <taxon>Betaproteobacteria</taxon>
        <taxon>Burkholderiales</taxon>
        <taxon>Burkholderiaceae</taxon>
        <taxon>Burkholderia</taxon>
        <taxon>Burkholderia cepacia complex</taxon>
    </lineage>
</organism>
<dbReference type="AlphaFoldDB" id="A0AAE8T6X9"/>
<accession>A0AAE8T6X9</accession>
<comment type="caution">
    <text evidence="2">The sequence shown here is derived from an EMBL/GenBank/DDBJ whole genome shotgun (WGS) entry which is preliminary data.</text>
</comment>
<feature type="signal peptide" evidence="1">
    <location>
        <begin position="1"/>
        <end position="30"/>
    </location>
</feature>
<feature type="chain" id="PRO_5041945410" description="Lipoprotein" evidence="1">
    <location>
        <begin position="31"/>
        <end position="163"/>
    </location>
</feature>
<gene>
    <name evidence="2" type="ORF">NCTC10661_06942</name>
</gene>
<protein>
    <recommendedName>
        <fullName evidence="4">Lipoprotein</fullName>
    </recommendedName>
</protein>
<evidence type="ECO:0000313" key="2">
    <source>
        <dbReference type="EMBL" id="SQA61117.1"/>
    </source>
</evidence>
<evidence type="ECO:0000313" key="3">
    <source>
        <dbReference type="Proteomes" id="UP000250416"/>
    </source>
</evidence>
<reference evidence="2 3" key="1">
    <citation type="submission" date="2018-06" db="EMBL/GenBank/DDBJ databases">
        <authorList>
            <consortium name="Pathogen Informatics"/>
            <person name="Doyle S."/>
        </authorList>
    </citation>
    <scope>NUCLEOTIDE SEQUENCE [LARGE SCALE GENOMIC DNA]</scope>
    <source>
        <strain evidence="2 3">NCTC10661</strain>
    </source>
</reference>
<dbReference type="EMBL" id="UARD01000059">
    <property type="protein sequence ID" value="SQA61117.1"/>
    <property type="molecule type" value="Genomic_DNA"/>
</dbReference>
<keyword evidence="1" id="KW-0732">Signal</keyword>
<dbReference type="Proteomes" id="UP000250416">
    <property type="component" value="Unassembled WGS sequence"/>
</dbReference>
<proteinExistence type="predicted"/>
<sequence>MILKFIESSRKVRCAHALCMLLLVSGPALGGAWSIPVDDELACAEFRIVQEITLSGTYSIDYDDEFNGSEVWFVEDGASASQLPDRSQRAGLIVFSNQQDALRYLRLPIAQPDGVCRLNGRATIVISDLETVCPGQEATDRAILKRVVSAGSPTQSPCDAATR</sequence>